<accession>V5WFW8</accession>
<dbReference type="SMART" id="SM00420">
    <property type="entry name" value="HTH_DEOR"/>
    <property type="match status" value="1"/>
</dbReference>
<keyword evidence="6" id="KW-1185">Reference proteome</keyword>
<dbReference type="EMBL" id="CP006939">
    <property type="protein sequence ID" value="AHC14046.1"/>
    <property type="molecule type" value="Genomic_DNA"/>
</dbReference>
<dbReference type="SMART" id="SM01134">
    <property type="entry name" value="DeoRC"/>
    <property type="match status" value="1"/>
</dbReference>
<dbReference type="GO" id="GO:0003677">
    <property type="term" value="F:DNA binding"/>
    <property type="evidence" value="ECO:0007669"/>
    <property type="project" value="UniProtKB-KW"/>
</dbReference>
<evidence type="ECO:0000313" key="6">
    <source>
        <dbReference type="Proteomes" id="UP000018680"/>
    </source>
</evidence>
<dbReference type="InterPro" id="IPR018356">
    <property type="entry name" value="Tscrpt_reg_HTH_DeoR_CS"/>
</dbReference>
<dbReference type="OrthoDB" id="308679at2"/>
<dbReference type="InterPro" id="IPR001034">
    <property type="entry name" value="DeoR_HTH"/>
</dbReference>
<name>V5WFW8_9SPIO</name>
<evidence type="ECO:0000256" key="3">
    <source>
        <dbReference type="ARBA" id="ARBA00023163"/>
    </source>
</evidence>
<dbReference type="PANTHER" id="PTHR30363">
    <property type="entry name" value="HTH-TYPE TRANSCRIPTIONAL REGULATOR SRLR-RELATED"/>
    <property type="match status" value="1"/>
</dbReference>
<evidence type="ECO:0000256" key="1">
    <source>
        <dbReference type="ARBA" id="ARBA00023015"/>
    </source>
</evidence>
<sequence length="262" mass="28984">MAKEDYKDFPAERRNKVVEIVTNEGSIRVGDLARMLDVSEITIRRDLDHLQSRGKLERTHGGAVSNTRLQIESDFRQKRQTNQTIKQELARTVLEFVNPGDTLFVNSGTTMLETLCEISALPITIFTNNGGLDDRITYGQAELNFLGGTFRQQSHALVGPLTMQALSNINAGKSILGVDGFSISGGLTSPNMMEAEVTRKMIDRTRGEVILVADHSKIGVISSFFISQADRIDILVCDDQIPGEYLRELESADIRVIIAGQN</sequence>
<dbReference type="GO" id="GO:0003700">
    <property type="term" value="F:DNA-binding transcription factor activity"/>
    <property type="evidence" value="ECO:0007669"/>
    <property type="project" value="InterPro"/>
</dbReference>
<dbReference type="HOGENOM" id="CLU_060699_1_2_12"/>
<reference evidence="5 6" key="1">
    <citation type="journal article" date="2015" name="Stand. Genomic Sci.">
        <title>Complete genome sequence and description of Salinispira pacifica gen. nov., sp. nov., a novel spirochaete isolated form a hypersaline microbial mat.</title>
        <authorList>
            <person name="Ben Hania W."/>
            <person name="Joseph M."/>
            <person name="Schumann P."/>
            <person name="Bunk B."/>
            <person name="Fiebig A."/>
            <person name="Sproer C."/>
            <person name="Klenk H.P."/>
            <person name="Fardeau M.L."/>
            <person name="Spring S."/>
        </authorList>
    </citation>
    <scope>NUCLEOTIDE SEQUENCE [LARGE SCALE GENOMIC DNA]</scope>
    <source>
        <strain evidence="5 6">L21-RPul-D2</strain>
    </source>
</reference>
<dbReference type="Pfam" id="PF00455">
    <property type="entry name" value="DeoRC"/>
    <property type="match status" value="1"/>
</dbReference>
<dbReference type="InterPro" id="IPR014036">
    <property type="entry name" value="DeoR-like_C"/>
</dbReference>
<organism evidence="5 6">
    <name type="scientific">Salinispira pacifica</name>
    <dbReference type="NCBI Taxonomy" id="1307761"/>
    <lineage>
        <taxon>Bacteria</taxon>
        <taxon>Pseudomonadati</taxon>
        <taxon>Spirochaetota</taxon>
        <taxon>Spirochaetia</taxon>
        <taxon>Spirochaetales</taxon>
        <taxon>Spirochaetaceae</taxon>
        <taxon>Salinispira</taxon>
    </lineage>
</organism>
<dbReference type="InterPro" id="IPR037171">
    <property type="entry name" value="NagB/RpiA_transferase-like"/>
</dbReference>
<dbReference type="AlphaFoldDB" id="V5WFW8"/>
<dbReference type="InterPro" id="IPR036390">
    <property type="entry name" value="WH_DNA-bd_sf"/>
</dbReference>
<dbReference type="RefSeq" id="WP_024266978.1">
    <property type="nucleotide sequence ID" value="NC_023035.1"/>
</dbReference>
<dbReference type="Gene3D" id="3.40.50.1360">
    <property type="match status" value="1"/>
</dbReference>
<dbReference type="KEGG" id="slr:L21SP2_0617"/>
<dbReference type="STRING" id="1307761.L21SP2_0617"/>
<dbReference type="PROSITE" id="PS51000">
    <property type="entry name" value="HTH_DEOR_2"/>
    <property type="match status" value="1"/>
</dbReference>
<proteinExistence type="predicted"/>
<keyword evidence="2" id="KW-0238">DNA-binding</keyword>
<dbReference type="InterPro" id="IPR050313">
    <property type="entry name" value="Carb_Metab_HTH_regulators"/>
</dbReference>
<dbReference type="PROSITE" id="PS00894">
    <property type="entry name" value="HTH_DEOR_1"/>
    <property type="match status" value="1"/>
</dbReference>
<dbReference type="InterPro" id="IPR036388">
    <property type="entry name" value="WH-like_DNA-bd_sf"/>
</dbReference>
<dbReference type="SUPFAM" id="SSF100950">
    <property type="entry name" value="NagB/RpiA/CoA transferase-like"/>
    <property type="match status" value="1"/>
</dbReference>
<feature type="domain" description="HTH deoR-type" evidence="4">
    <location>
        <begin position="10"/>
        <end position="65"/>
    </location>
</feature>
<dbReference type="PANTHER" id="PTHR30363:SF44">
    <property type="entry name" value="AGA OPERON TRANSCRIPTIONAL REPRESSOR-RELATED"/>
    <property type="match status" value="1"/>
</dbReference>
<dbReference type="eggNOG" id="COG1349">
    <property type="taxonomic scope" value="Bacteria"/>
</dbReference>
<dbReference type="Proteomes" id="UP000018680">
    <property type="component" value="Chromosome"/>
</dbReference>
<evidence type="ECO:0000256" key="2">
    <source>
        <dbReference type="ARBA" id="ARBA00023125"/>
    </source>
</evidence>
<protein>
    <submittedName>
        <fullName evidence="5">Transcriptional repressor of aga operon</fullName>
    </submittedName>
</protein>
<evidence type="ECO:0000259" key="4">
    <source>
        <dbReference type="PROSITE" id="PS51000"/>
    </source>
</evidence>
<dbReference type="PRINTS" id="PR00037">
    <property type="entry name" value="HTHLACR"/>
</dbReference>
<gene>
    <name evidence="5" type="ORF">L21SP2_0617</name>
</gene>
<dbReference type="Gene3D" id="1.10.10.10">
    <property type="entry name" value="Winged helix-like DNA-binding domain superfamily/Winged helix DNA-binding domain"/>
    <property type="match status" value="1"/>
</dbReference>
<keyword evidence="1" id="KW-0805">Transcription regulation</keyword>
<dbReference type="Pfam" id="PF08220">
    <property type="entry name" value="HTH_DeoR"/>
    <property type="match status" value="1"/>
</dbReference>
<evidence type="ECO:0000313" key="5">
    <source>
        <dbReference type="EMBL" id="AHC14046.1"/>
    </source>
</evidence>
<dbReference type="SUPFAM" id="SSF46785">
    <property type="entry name" value="Winged helix' DNA-binding domain"/>
    <property type="match status" value="1"/>
</dbReference>
<keyword evidence="3" id="KW-0804">Transcription</keyword>